<proteinExistence type="predicted"/>
<dbReference type="RefSeq" id="WP_202690025.1">
    <property type="nucleotide sequence ID" value="NZ_JAESVN010000011.1"/>
</dbReference>
<dbReference type="PANTHER" id="PTHR11203">
    <property type="entry name" value="CLEAVAGE AND POLYADENYLATION SPECIFICITY FACTOR FAMILY MEMBER"/>
    <property type="match status" value="1"/>
</dbReference>
<keyword evidence="2" id="KW-1185">Reference proteome</keyword>
<dbReference type="PANTHER" id="PTHR11203:SF49">
    <property type="entry name" value="BLL1145 PROTEIN"/>
    <property type="match status" value="1"/>
</dbReference>
<dbReference type="SUPFAM" id="SSF56281">
    <property type="entry name" value="Metallo-hydrolase/oxidoreductase"/>
    <property type="match status" value="1"/>
</dbReference>
<dbReference type="Proteomes" id="UP000648908">
    <property type="component" value="Unassembled WGS sequence"/>
</dbReference>
<dbReference type="InterPro" id="IPR026360">
    <property type="entry name" value="Xnuc_lig_assoc"/>
</dbReference>
<gene>
    <name evidence="1" type="ORF">JL811_17555</name>
</gene>
<dbReference type="Gene3D" id="3.40.50.10890">
    <property type="match status" value="1"/>
</dbReference>
<organism evidence="1 2">
    <name type="scientific">Szabonella alba</name>
    <dbReference type="NCBI Taxonomy" id="2804194"/>
    <lineage>
        <taxon>Bacteria</taxon>
        <taxon>Pseudomonadati</taxon>
        <taxon>Pseudomonadota</taxon>
        <taxon>Alphaproteobacteria</taxon>
        <taxon>Rhodobacterales</taxon>
        <taxon>Paracoccaceae</taxon>
        <taxon>Szabonella</taxon>
    </lineage>
</organism>
<accession>A0A8K0VGL8</accession>
<keyword evidence="1" id="KW-0378">Hydrolase</keyword>
<protein>
    <submittedName>
        <fullName evidence="1">Ligase-associated DNA damage response exonuclease</fullName>
        <ecNumber evidence="1">3.1.-.-</ecNumber>
    </submittedName>
</protein>
<keyword evidence="1" id="KW-0540">Nuclease</keyword>
<dbReference type="AlphaFoldDB" id="A0A8K0VGL8"/>
<reference evidence="1" key="1">
    <citation type="submission" date="2021-01" db="EMBL/GenBank/DDBJ databases">
        <title>Tabrizicola alba sp. nov. a motile alkaliphilic bacterium isolated from a soda lake.</title>
        <authorList>
            <person name="Szuroczki S."/>
            <person name="Abbaszade G."/>
            <person name="Schumann P."/>
            <person name="Toth E."/>
        </authorList>
    </citation>
    <scope>NUCLEOTIDE SEQUENCE</scope>
    <source>
        <strain evidence="1">DMG-N-6</strain>
    </source>
</reference>
<evidence type="ECO:0000313" key="1">
    <source>
        <dbReference type="EMBL" id="MBL4919032.1"/>
    </source>
</evidence>
<comment type="caution">
    <text evidence="1">The sequence shown here is derived from an EMBL/GenBank/DDBJ whole genome shotgun (WGS) entry which is preliminary data.</text>
</comment>
<dbReference type="EC" id="3.1.-.-" evidence="1"/>
<dbReference type="GO" id="GO:0004521">
    <property type="term" value="F:RNA endonuclease activity"/>
    <property type="evidence" value="ECO:0007669"/>
    <property type="project" value="TreeGrafter"/>
</dbReference>
<keyword evidence="1" id="KW-0436">Ligase</keyword>
<dbReference type="InterPro" id="IPR050698">
    <property type="entry name" value="MBL"/>
</dbReference>
<sequence>MRADEIVYPTEAGLYCAPGDFYIDPLRPVARALVTHGHADHARPGHGAVLATRQTLEIMAIRYGEEFTASRQIADGPIRIGQTTVSFHPAGHVLGSAQILIVPDKGPRILISGDYCRVPNPVCAPWEPVPCDILITEATFGLPIFRHPDPMAEARRLIASMAEFPDRPHLVGAYALGKAQRVIALARAAGHAAPIAIHGALKRLCDYHAEQGIDLGPLVAATEPATKPNPADHDTAQLVLAPPSAFASPWVQRFRDPVLCYASGWMTVRARARQRGIELPLVISDHVDWPQLTATIRELAPTEVWITHGAEDGLLRWCEIEGFAARPLRLIGYEDEPE</sequence>
<dbReference type="GO" id="GO:0004527">
    <property type="term" value="F:exonuclease activity"/>
    <property type="evidence" value="ECO:0007669"/>
    <property type="project" value="UniProtKB-KW"/>
</dbReference>
<dbReference type="GO" id="GO:0016874">
    <property type="term" value="F:ligase activity"/>
    <property type="evidence" value="ECO:0007669"/>
    <property type="project" value="UniProtKB-KW"/>
</dbReference>
<evidence type="ECO:0000313" key="2">
    <source>
        <dbReference type="Proteomes" id="UP000648908"/>
    </source>
</evidence>
<keyword evidence="1" id="KW-0269">Exonuclease</keyword>
<dbReference type="EMBL" id="JAESVN010000011">
    <property type="protein sequence ID" value="MBL4919032.1"/>
    <property type="molecule type" value="Genomic_DNA"/>
</dbReference>
<dbReference type="InterPro" id="IPR036866">
    <property type="entry name" value="RibonucZ/Hydroxyglut_hydro"/>
</dbReference>
<dbReference type="Gene3D" id="3.60.15.10">
    <property type="entry name" value="Ribonuclease Z/Hydroxyacylglutathione hydrolase-like"/>
    <property type="match status" value="1"/>
</dbReference>
<name>A0A8K0VGL8_9RHOB</name>
<dbReference type="NCBIfam" id="TIGR04122">
    <property type="entry name" value="Xnuc_lig_assoc"/>
    <property type="match status" value="1"/>
</dbReference>